<comment type="caution">
    <text evidence="1">The sequence shown here is derived from an EMBL/GenBank/DDBJ whole genome shotgun (WGS) entry which is preliminary data.</text>
</comment>
<dbReference type="EMBL" id="JAKREW010000001">
    <property type="protein sequence ID" value="MCG7503929.1"/>
    <property type="molecule type" value="Genomic_DNA"/>
</dbReference>
<protein>
    <submittedName>
        <fullName evidence="1">Uncharacterized protein</fullName>
    </submittedName>
</protein>
<evidence type="ECO:0000313" key="1">
    <source>
        <dbReference type="EMBL" id="MCG7503929.1"/>
    </source>
</evidence>
<keyword evidence="2" id="KW-1185">Reference proteome</keyword>
<sequence length="105" mass="11898">MKHTMIRYRTKPEQSEENQRLIEQVFEELHQKAPIGVQYVALRMDEGVFFHVVGVAEEGENPIPALDAFRDFRRDIGARCLEAPVQGRVKVVGSFGVPGWSATDD</sequence>
<proteinExistence type="predicted"/>
<gene>
    <name evidence="1" type="ORF">L4923_02730</name>
</gene>
<reference evidence="1 2" key="1">
    <citation type="submission" date="2022-02" db="EMBL/GenBank/DDBJ databases">
        <title>Draft genome sequence of Mezorhizobium retamae strain IRAMC:0171 isolated from Retama raetam nodules.</title>
        <authorList>
            <person name="Bengaied R."/>
            <person name="Sbissi I."/>
            <person name="Huber K."/>
            <person name="Ghodbane F."/>
            <person name="Nouioui I."/>
            <person name="Tarhouni M."/>
            <person name="Gtari M."/>
        </authorList>
    </citation>
    <scope>NUCLEOTIDE SEQUENCE [LARGE SCALE GENOMIC DNA]</scope>
    <source>
        <strain evidence="1 2">IRAMC:0171</strain>
    </source>
</reference>
<dbReference type="Proteomes" id="UP001201701">
    <property type="component" value="Unassembled WGS sequence"/>
</dbReference>
<evidence type="ECO:0000313" key="2">
    <source>
        <dbReference type="Proteomes" id="UP001201701"/>
    </source>
</evidence>
<accession>A0ABS9Q937</accession>
<name>A0ABS9Q937_9HYPH</name>
<dbReference type="RefSeq" id="WP_239361875.1">
    <property type="nucleotide sequence ID" value="NZ_JAKREW010000001.1"/>
</dbReference>
<organism evidence="1 2">
    <name type="scientific">Mesorhizobium retamae</name>
    <dbReference type="NCBI Taxonomy" id="2912854"/>
    <lineage>
        <taxon>Bacteria</taxon>
        <taxon>Pseudomonadati</taxon>
        <taxon>Pseudomonadota</taxon>
        <taxon>Alphaproteobacteria</taxon>
        <taxon>Hyphomicrobiales</taxon>
        <taxon>Phyllobacteriaceae</taxon>
        <taxon>Mesorhizobium</taxon>
    </lineage>
</organism>